<gene>
    <name evidence="2" type="ORF">BDD21_5134</name>
</gene>
<evidence type="ECO:0000313" key="3">
    <source>
        <dbReference type="Proteomes" id="UP000274556"/>
    </source>
</evidence>
<organism evidence="2 3">
    <name type="scientific">Thiocapsa rosea</name>
    <dbReference type="NCBI Taxonomy" id="69360"/>
    <lineage>
        <taxon>Bacteria</taxon>
        <taxon>Pseudomonadati</taxon>
        <taxon>Pseudomonadota</taxon>
        <taxon>Gammaproteobacteria</taxon>
        <taxon>Chromatiales</taxon>
        <taxon>Chromatiaceae</taxon>
        <taxon>Thiocapsa</taxon>
    </lineage>
</organism>
<proteinExistence type="predicted"/>
<evidence type="ECO:0000313" key="2">
    <source>
        <dbReference type="EMBL" id="RKT47538.1"/>
    </source>
</evidence>
<evidence type="ECO:0000256" key="1">
    <source>
        <dbReference type="SAM" id="MobiDB-lite"/>
    </source>
</evidence>
<protein>
    <submittedName>
        <fullName evidence="2">Uncharacterized protein</fullName>
    </submittedName>
</protein>
<accession>A0A495VI52</accession>
<sequence length="119" mass="13570">MPQDPLPIPLTDLRRRVNVARNLIRTLLTELVGPVELAFDFYREWNGCWRVRVEIKDPINARLEFTLMDTPAGGMLALPRPLPERWRLETGIPATDGTRWTLDTDGHLTPFAPPNAKSL</sequence>
<keyword evidence="3" id="KW-1185">Reference proteome</keyword>
<comment type="caution">
    <text evidence="2">The sequence shown here is derived from an EMBL/GenBank/DDBJ whole genome shotgun (WGS) entry which is preliminary data.</text>
</comment>
<dbReference type="Proteomes" id="UP000274556">
    <property type="component" value="Unassembled WGS sequence"/>
</dbReference>
<reference evidence="2 3" key="1">
    <citation type="submission" date="2018-10" db="EMBL/GenBank/DDBJ databases">
        <title>Genomic Encyclopedia of Archaeal and Bacterial Type Strains, Phase II (KMG-II): from individual species to whole genera.</title>
        <authorList>
            <person name="Goeker M."/>
        </authorList>
    </citation>
    <scope>NUCLEOTIDE SEQUENCE [LARGE SCALE GENOMIC DNA]</scope>
    <source>
        <strain evidence="2 3">DSM 235</strain>
    </source>
</reference>
<feature type="region of interest" description="Disordered" evidence="1">
    <location>
        <begin position="97"/>
        <end position="119"/>
    </location>
</feature>
<dbReference type="OrthoDB" id="159828at2"/>
<name>A0A495VI52_9GAMM</name>
<dbReference type="EMBL" id="RBXL01000001">
    <property type="protein sequence ID" value="RKT47538.1"/>
    <property type="molecule type" value="Genomic_DNA"/>
</dbReference>
<dbReference type="RefSeq" id="WP_120799487.1">
    <property type="nucleotide sequence ID" value="NZ_RBXL01000001.1"/>
</dbReference>
<dbReference type="AlphaFoldDB" id="A0A495VI52"/>